<organism evidence="2 3">
    <name type="scientific">Paracidovorax konjaci</name>
    <dbReference type="NCBI Taxonomy" id="32040"/>
    <lineage>
        <taxon>Bacteria</taxon>
        <taxon>Pseudomonadati</taxon>
        <taxon>Pseudomonadota</taxon>
        <taxon>Betaproteobacteria</taxon>
        <taxon>Burkholderiales</taxon>
        <taxon>Comamonadaceae</taxon>
        <taxon>Paracidovorax</taxon>
    </lineage>
</organism>
<reference evidence="3" key="1">
    <citation type="submission" date="2016-10" db="EMBL/GenBank/DDBJ databases">
        <authorList>
            <person name="Varghese N."/>
            <person name="Submissions S."/>
        </authorList>
    </citation>
    <scope>NUCLEOTIDE SEQUENCE [LARGE SCALE GENOMIC DNA]</scope>
    <source>
        <strain evidence="3">DSM 7481</strain>
    </source>
</reference>
<dbReference type="PROSITE" id="PS51462">
    <property type="entry name" value="NUDIX"/>
    <property type="match status" value="1"/>
</dbReference>
<dbReference type="InterPro" id="IPR015797">
    <property type="entry name" value="NUDIX_hydrolase-like_dom_sf"/>
</dbReference>
<protein>
    <submittedName>
        <fullName evidence="2">NUDIX domain-containing protein</fullName>
    </submittedName>
</protein>
<dbReference type="CDD" id="cd03676">
    <property type="entry name" value="NUDIX_Tnr3_like"/>
    <property type="match status" value="1"/>
</dbReference>
<gene>
    <name evidence="2" type="ORF">SAMN04489710_12714</name>
</gene>
<dbReference type="GO" id="GO:0003824">
    <property type="term" value="F:catalytic activity"/>
    <property type="evidence" value="ECO:0007669"/>
    <property type="project" value="UniProtKB-ARBA"/>
</dbReference>
<evidence type="ECO:0000313" key="3">
    <source>
        <dbReference type="Proteomes" id="UP000199517"/>
    </source>
</evidence>
<dbReference type="InterPro" id="IPR000086">
    <property type="entry name" value="NUDIX_hydrolase_dom"/>
</dbReference>
<dbReference type="Gene3D" id="3.90.79.10">
    <property type="entry name" value="Nucleoside Triphosphate Pyrophosphohydrolase"/>
    <property type="match status" value="1"/>
</dbReference>
<feature type="domain" description="Nudix hydrolase" evidence="1">
    <location>
        <begin position="126"/>
        <end position="267"/>
    </location>
</feature>
<name>A0A1I1ZGU9_9BURK</name>
<sequence>MTRPGVPAWVPAARALACRPPAAPRLAFAVAGQAVGTVAEGVLDEIASMPPDPFNSLLLKSEHMGAPAWHLDCAAGDATAALARLAAALRRAGRCGPWRDEQLAVCNAAGERIGTVERGAVRALGIATRAVHLVASAPDGRLWVQQRALTKPSHPGRWDTLMGGMVSAQDTVESALARETWEEAGLRIGALQGVAHGGSVDFSRPSDDGEGAGYMVERIDWFHATVPESRVPVNQDGEVKRFELLATAEVHARLARGEFTPEAALVLAGFYGW</sequence>
<dbReference type="AlphaFoldDB" id="A0A1I1ZGU9"/>
<keyword evidence="3" id="KW-1185">Reference proteome</keyword>
<dbReference type="Proteomes" id="UP000199517">
    <property type="component" value="Unassembled WGS sequence"/>
</dbReference>
<dbReference type="STRING" id="32040.SAMN04489710_12714"/>
<dbReference type="Pfam" id="PF00293">
    <property type="entry name" value="NUDIX"/>
    <property type="match status" value="1"/>
</dbReference>
<proteinExistence type="predicted"/>
<dbReference type="OrthoDB" id="5621792at2"/>
<evidence type="ECO:0000259" key="1">
    <source>
        <dbReference type="PROSITE" id="PS51462"/>
    </source>
</evidence>
<evidence type="ECO:0000313" key="2">
    <source>
        <dbReference type="EMBL" id="SFE30812.1"/>
    </source>
</evidence>
<dbReference type="SUPFAM" id="SSF55811">
    <property type="entry name" value="Nudix"/>
    <property type="match status" value="1"/>
</dbReference>
<dbReference type="EMBL" id="FOMQ01000027">
    <property type="protein sequence ID" value="SFE30812.1"/>
    <property type="molecule type" value="Genomic_DNA"/>
</dbReference>
<accession>A0A1I1ZGU9</accession>
<dbReference type="RefSeq" id="WP_092957804.1">
    <property type="nucleotide sequence ID" value="NZ_FOMQ01000027.1"/>
</dbReference>